<feature type="signal peptide" evidence="2">
    <location>
        <begin position="1"/>
        <end position="26"/>
    </location>
</feature>
<name>G0IWH4_CYCMS</name>
<dbReference type="eggNOG" id="COG1729">
    <property type="taxonomic scope" value="Bacteria"/>
</dbReference>
<evidence type="ECO:0000313" key="3">
    <source>
        <dbReference type="EMBL" id="AEL27968.1"/>
    </source>
</evidence>
<dbReference type="Proteomes" id="UP000001635">
    <property type="component" value="Chromosome"/>
</dbReference>
<keyword evidence="1" id="KW-0802">TPR repeat</keyword>
<dbReference type="PANTHER" id="PTHR12558">
    <property type="entry name" value="CELL DIVISION CYCLE 16,23,27"/>
    <property type="match status" value="1"/>
</dbReference>
<dbReference type="SUPFAM" id="SSF48452">
    <property type="entry name" value="TPR-like"/>
    <property type="match status" value="4"/>
</dbReference>
<dbReference type="InterPro" id="IPR019734">
    <property type="entry name" value="TPR_rpt"/>
</dbReference>
<sequence>MTTNLRMRKTFLLYGLSLLIYSQAYTQSSLHDTSLEAKFQDALELFQKDQFSSSREAFDRLSLHPDVKNNSREVAIAYYRALSALHGDFPEGTSLMDAFILDYPNESLRNEAAWILGNDYFQSKNYKKAISNFDLLRNVPLSTERHPELFFKMGYSYFQLKNFSQAKAYFERAKTYRSPYLASAYFYAGYCSFEEGNFEAAAKDFKEAEKSSEYSLKVPYMLAGIYYRQNKLDTLIAYAAPIVNKTNLESSEQIHLLLAEAYYEKQNYAQAAFHYMGFVSANKGKLSRDQQYKAGVAHYENKQFAEASQFFKEVALVNDELGHLASYFLGYAYVQQKNLPFAANSFNAAYKMDFRPEIKEEALFNYAKVSLELGKFQEAITALDNYLNDYPQGSQKSAAENLLSDALVNTNNYLRAIGHMEKMNNKSRRIQEAYQKVTFYQAMTYYRDNNLKGTQQMLTKSLQFPVNKSIQFQAQFWKGEANAANNNTTAAIQAYEKLIGMNPPSMDPSLIRAHYGLGYAYFNEEQYGKAETQFKTYTDKLKNSSDKQHYEDAFVRLGDTYYIQKKFTDAANVFRRAVAENNQYSDYAYFRGGVVANFQNNNREAIRQLDMVINNYPNSLYMEDALYQKAQIHMEELNYSQARDVFTQLIRTKPNSPFIPFALEGRAVANYSLKDYDQAIEDYKMILDNYPNSENGETALVGLQESLSLQGRSQEFSTYLSGYRKSNPSNNNLQNVEFSAAKSLVFNQSYRDAIAALENYIRNYPNSAQVPEAKYYLGDANFRLGDKAKALAIFYQIENTSDNNLKSRVYQKIGQIEFENSNFTKSIPYYQFIAKNARSKAEEYEATYALMQAYFETQKYNEAIVNADKILELGSITIDSEPNALLVKAKSLENTNSQAQAIEVYKQLMESHKTIQGAEALYKMALNLHQKGEYARSNELIFDNSQPFTQYAYWYGKQFIVLAQNYIAMEEKFQAKATLESIIENATDDSVKKEAETLLQTINIAN</sequence>
<dbReference type="EMBL" id="CP002955">
    <property type="protein sequence ID" value="AEL27968.1"/>
    <property type="molecule type" value="Genomic_DNA"/>
</dbReference>
<dbReference type="InterPro" id="IPR038440">
    <property type="entry name" value="FimV_C_sf"/>
</dbReference>
<protein>
    <submittedName>
        <fullName evidence="3">Tetratricopeptide TPR_1 repeat-containing protein</fullName>
    </submittedName>
</protein>
<dbReference type="GO" id="GO:0051301">
    <property type="term" value="P:cell division"/>
    <property type="evidence" value="ECO:0007669"/>
    <property type="project" value="TreeGrafter"/>
</dbReference>
<evidence type="ECO:0000256" key="2">
    <source>
        <dbReference type="SAM" id="SignalP"/>
    </source>
</evidence>
<accession>G0IWH4</accession>
<dbReference type="AlphaFoldDB" id="G0IWH4"/>
<dbReference type="Gene3D" id="1.20.58.2200">
    <property type="match status" value="1"/>
</dbReference>
<keyword evidence="2" id="KW-0732">Signal</keyword>
<dbReference type="HOGENOM" id="CLU_011828_0_0_10"/>
<dbReference type="SMART" id="SM00028">
    <property type="entry name" value="TPR"/>
    <property type="match status" value="13"/>
</dbReference>
<evidence type="ECO:0000256" key="1">
    <source>
        <dbReference type="PROSITE-ProRule" id="PRU00339"/>
    </source>
</evidence>
<organism evidence="3 4">
    <name type="scientific">Cyclobacterium marinum (strain ATCC 25205 / DSM 745 / LMG 13164 / NCIMB 1802)</name>
    <name type="common">Flectobacillus marinus</name>
    <dbReference type="NCBI Taxonomy" id="880070"/>
    <lineage>
        <taxon>Bacteria</taxon>
        <taxon>Pseudomonadati</taxon>
        <taxon>Bacteroidota</taxon>
        <taxon>Cytophagia</taxon>
        <taxon>Cytophagales</taxon>
        <taxon>Cyclobacteriaceae</taxon>
        <taxon>Cyclobacterium</taxon>
    </lineage>
</organism>
<dbReference type="InterPro" id="IPR011990">
    <property type="entry name" value="TPR-like_helical_dom_sf"/>
</dbReference>
<evidence type="ECO:0000313" key="4">
    <source>
        <dbReference type="Proteomes" id="UP000001635"/>
    </source>
</evidence>
<dbReference type="PANTHER" id="PTHR12558:SF44">
    <property type="entry name" value="TETRATRICOPEPTIDE REPEAT-CONTAINING PROTEIN"/>
    <property type="match status" value="1"/>
</dbReference>
<dbReference type="Gene3D" id="1.25.40.10">
    <property type="entry name" value="Tetratricopeptide repeat domain"/>
    <property type="match status" value="9"/>
</dbReference>
<dbReference type="Pfam" id="PF13174">
    <property type="entry name" value="TPR_6"/>
    <property type="match status" value="2"/>
</dbReference>
<feature type="repeat" description="TPR" evidence="1">
    <location>
        <begin position="623"/>
        <end position="656"/>
    </location>
</feature>
<feature type="repeat" description="TPR" evidence="1">
    <location>
        <begin position="147"/>
        <end position="180"/>
    </location>
</feature>
<proteinExistence type="predicted"/>
<feature type="chain" id="PRO_5003400862" evidence="2">
    <location>
        <begin position="27"/>
        <end position="1006"/>
    </location>
</feature>
<dbReference type="eggNOG" id="COG0457">
    <property type="taxonomic scope" value="Bacteria"/>
</dbReference>
<feature type="repeat" description="TPR" evidence="1">
    <location>
        <begin position="182"/>
        <end position="215"/>
    </location>
</feature>
<dbReference type="Pfam" id="PF13432">
    <property type="entry name" value="TPR_16"/>
    <property type="match status" value="5"/>
</dbReference>
<dbReference type="STRING" id="880070.Cycma_4265"/>
<reference evidence="4" key="1">
    <citation type="submission" date="2011-07" db="EMBL/GenBank/DDBJ databases">
        <title>The complete genome of Cyclobacterium marinum DSM 745.</title>
        <authorList>
            <person name="Lucas S."/>
            <person name="Han J."/>
            <person name="Lapidus A."/>
            <person name="Bruce D."/>
            <person name="Goodwin L."/>
            <person name="Pitluck S."/>
            <person name="Peters L."/>
            <person name="Kyrpides N."/>
            <person name="Mavromatis K."/>
            <person name="Ivanova N."/>
            <person name="Ovchinnikova G."/>
            <person name="Chertkov O."/>
            <person name="Detter J.C."/>
            <person name="Tapia R."/>
            <person name="Han C."/>
            <person name="Land M."/>
            <person name="Hauser L."/>
            <person name="Markowitz V."/>
            <person name="Cheng J.-F."/>
            <person name="Hugenholtz P."/>
            <person name="Woyke T."/>
            <person name="Wu D."/>
            <person name="Tindall B."/>
            <person name="Schuetze A."/>
            <person name="Brambilla E."/>
            <person name="Klenk H.-P."/>
            <person name="Eisen J.A."/>
        </authorList>
    </citation>
    <scope>NUCLEOTIDE SEQUENCE [LARGE SCALE GENOMIC DNA]</scope>
    <source>
        <strain evidence="4">ATCC 25205 / DSM 745 / LMG 13164 / NCIMB 1802</strain>
    </source>
</reference>
<feature type="repeat" description="TPR" evidence="1">
    <location>
        <begin position="551"/>
        <end position="584"/>
    </location>
</feature>
<dbReference type="KEGG" id="cmr:Cycma_4265"/>
<keyword evidence="4" id="KW-1185">Reference proteome</keyword>
<dbReference type="PROSITE" id="PS50005">
    <property type="entry name" value="TPR"/>
    <property type="match status" value="4"/>
</dbReference>
<gene>
    <name evidence="3" type="ordered locus">Cycma_4265</name>
</gene>